<keyword evidence="1" id="KW-1133">Transmembrane helix</keyword>
<dbReference type="EMBL" id="CP116968">
    <property type="protein sequence ID" value="WNM63380.1"/>
    <property type="molecule type" value="Genomic_DNA"/>
</dbReference>
<evidence type="ECO:0000313" key="3">
    <source>
        <dbReference type="Proteomes" id="UP001302494"/>
    </source>
</evidence>
<dbReference type="Proteomes" id="UP001302494">
    <property type="component" value="Chromosome"/>
</dbReference>
<organism evidence="2 3">
    <name type="scientific">Candidatus Nitrospira neomarina</name>
    <dbReference type="NCBI Taxonomy" id="3020899"/>
    <lineage>
        <taxon>Bacteria</taxon>
        <taxon>Pseudomonadati</taxon>
        <taxon>Nitrospirota</taxon>
        <taxon>Nitrospiria</taxon>
        <taxon>Nitrospirales</taxon>
        <taxon>Nitrospiraceae</taxon>
        <taxon>Nitrospira</taxon>
    </lineage>
</organism>
<evidence type="ECO:0000313" key="2">
    <source>
        <dbReference type="EMBL" id="WNM63380.1"/>
    </source>
</evidence>
<accession>A0AA96GN93</accession>
<evidence type="ECO:0000256" key="1">
    <source>
        <dbReference type="SAM" id="Phobius"/>
    </source>
</evidence>
<keyword evidence="1" id="KW-0472">Membrane</keyword>
<dbReference type="AlphaFoldDB" id="A0AA96GN93"/>
<reference evidence="2 3" key="1">
    <citation type="submission" date="2023-01" db="EMBL/GenBank/DDBJ databases">
        <title>Cultivation and genomic characterization of new, ubiquitous marine nitrite-oxidizing bacteria from the Nitrospirales.</title>
        <authorList>
            <person name="Mueller A.J."/>
            <person name="Daebeler A."/>
            <person name="Herbold C.W."/>
            <person name="Kirkegaard R.H."/>
            <person name="Daims H."/>
        </authorList>
    </citation>
    <scope>NUCLEOTIDE SEQUENCE [LARGE SCALE GENOMIC DNA]</scope>
    <source>
        <strain evidence="2 3">DK</strain>
    </source>
</reference>
<proteinExistence type="predicted"/>
<feature type="transmembrane region" description="Helical" evidence="1">
    <location>
        <begin position="25"/>
        <end position="44"/>
    </location>
</feature>
<dbReference type="KEGG" id="nneo:PQG83_06400"/>
<keyword evidence="3" id="KW-1185">Reference proteome</keyword>
<dbReference type="RefSeq" id="WP_312747945.1">
    <property type="nucleotide sequence ID" value="NZ_CP116968.1"/>
</dbReference>
<keyword evidence="1" id="KW-0812">Transmembrane</keyword>
<name>A0AA96GN93_9BACT</name>
<protein>
    <submittedName>
        <fullName evidence="2">Uncharacterized protein</fullName>
    </submittedName>
</protein>
<sequence length="133" mass="14652">MATANGGREQVKFTGLIACGKWRHYSRIIIVVVVLIGTAVPFSFGSNGSTASEASNNVTESAMDREMAELVKVYRTCLQKYEDTPIKAKENCGLYKDAIREFSPTNLRNIVTELLDGLRENCEKGGNEVNKDS</sequence>
<gene>
    <name evidence="2" type="ORF">PQG83_06400</name>
</gene>